<dbReference type="PROSITE" id="PS00197">
    <property type="entry name" value="2FE2S_FER_1"/>
    <property type="match status" value="1"/>
</dbReference>
<organism evidence="2 3">
    <name type="scientific">Psychrobacter piscatorii</name>
    <dbReference type="NCBI Taxonomy" id="554343"/>
    <lineage>
        <taxon>Bacteria</taxon>
        <taxon>Pseudomonadati</taxon>
        <taxon>Pseudomonadota</taxon>
        <taxon>Gammaproteobacteria</taxon>
        <taxon>Moraxellales</taxon>
        <taxon>Moraxellaceae</taxon>
        <taxon>Psychrobacter</taxon>
    </lineage>
</organism>
<accession>A0A0T6DRJ0</accession>
<dbReference type="InterPro" id="IPR012675">
    <property type="entry name" value="Beta-grasp_dom_sf"/>
</dbReference>
<dbReference type="EMBL" id="LNDJ01000074">
    <property type="protein sequence ID" value="KRU22280.1"/>
    <property type="molecule type" value="Genomic_DNA"/>
</dbReference>
<keyword evidence="3" id="KW-1185">Reference proteome</keyword>
<name>A0A0T6DRJ0_9GAMM</name>
<dbReference type="AlphaFoldDB" id="A0A0T6DRJ0"/>
<reference evidence="2 3" key="1">
    <citation type="submission" date="2015-11" db="EMBL/GenBank/DDBJ databases">
        <title>Permanent draft genome of Psychrobacter piscatorii LQ58.</title>
        <authorList>
            <person name="Zhou M."/>
            <person name="Dong B."/>
            <person name="Liu Q."/>
        </authorList>
    </citation>
    <scope>NUCLEOTIDE SEQUENCE [LARGE SCALE GENOMIC DNA]</scope>
    <source>
        <strain evidence="2 3">LQ58</strain>
    </source>
</reference>
<feature type="domain" description="2Fe-2S ferredoxin-type" evidence="1">
    <location>
        <begin position="1"/>
        <end position="89"/>
    </location>
</feature>
<protein>
    <submittedName>
        <fullName evidence="2">(2Fe-2S)-binding protein</fullName>
    </submittedName>
</protein>
<dbReference type="NCBIfam" id="NF007985">
    <property type="entry name" value="PRK10713.1"/>
    <property type="match status" value="1"/>
</dbReference>
<dbReference type="STRING" id="554343.AS194_01925"/>
<comment type="caution">
    <text evidence="2">The sequence shown here is derived from an EMBL/GenBank/DDBJ whole genome shotgun (WGS) entry which is preliminary data.</text>
</comment>
<evidence type="ECO:0000259" key="1">
    <source>
        <dbReference type="PROSITE" id="PS51085"/>
    </source>
</evidence>
<dbReference type="Gene3D" id="3.10.20.30">
    <property type="match status" value="1"/>
</dbReference>
<dbReference type="CDD" id="cd00207">
    <property type="entry name" value="fer2"/>
    <property type="match status" value="1"/>
</dbReference>
<dbReference type="InterPro" id="IPR036010">
    <property type="entry name" value="2Fe-2S_ferredoxin-like_sf"/>
</dbReference>
<dbReference type="RefSeq" id="WP_058024997.1">
    <property type="nucleotide sequence ID" value="NZ_LNDJ01000074.1"/>
</dbReference>
<dbReference type="Pfam" id="PF00111">
    <property type="entry name" value="Fer2"/>
    <property type="match status" value="1"/>
</dbReference>
<dbReference type="PROSITE" id="PS51085">
    <property type="entry name" value="2FE2S_FER_2"/>
    <property type="match status" value="1"/>
</dbReference>
<dbReference type="SUPFAM" id="SSF54292">
    <property type="entry name" value="2Fe-2S ferredoxin-like"/>
    <property type="match status" value="1"/>
</dbReference>
<evidence type="ECO:0000313" key="2">
    <source>
        <dbReference type="EMBL" id="KRU22280.1"/>
    </source>
</evidence>
<dbReference type="Proteomes" id="UP000051202">
    <property type="component" value="Unassembled WGS sequence"/>
</dbReference>
<proteinExistence type="predicted"/>
<dbReference type="GO" id="GO:0051537">
    <property type="term" value="F:2 iron, 2 sulfur cluster binding"/>
    <property type="evidence" value="ECO:0007669"/>
    <property type="project" value="InterPro"/>
</dbReference>
<dbReference type="InterPro" id="IPR006058">
    <property type="entry name" value="2Fe2S_fd_BS"/>
</dbReference>
<sequence length="89" mass="10387">MTWVMTSKKQFYLHDDESLLDGLLRTGHDVNYQCREGYCGSCRVKRIASSHTVDYPFNPLAMIEEDEILPCCCRVRGVIYINHEFIEKP</sequence>
<dbReference type="InterPro" id="IPR001041">
    <property type="entry name" value="2Fe-2S_ferredoxin-type"/>
</dbReference>
<gene>
    <name evidence="2" type="ORF">AS194_01925</name>
</gene>
<evidence type="ECO:0000313" key="3">
    <source>
        <dbReference type="Proteomes" id="UP000051202"/>
    </source>
</evidence>